<reference evidence="2" key="1">
    <citation type="submission" date="2021-12" db="EMBL/GenBank/DDBJ databases">
        <title>Enterovibrio ZSDZ35 sp. nov. and Enterovibrio ZSDZ42 sp. nov., isolated from coastal seawater in Qingdao.</title>
        <authorList>
            <person name="Zhang P."/>
        </authorList>
    </citation>
    <scope>NUCLEOTIDE SEQUENCE</scope>
    <source>
        <strain evidence="2">ZSDZ42</strain>
    </source>
</reference>
<dbReference type="RefSeq" id="WP_274163737.1">
    <property type="nucleotide sequence ID" value="NZ_JAJUBC010000006.1"/>
</dbReference>
<dbReference type="PANTHER" id="PTHR33121">
    <property type="entry name" value="CYCLIC DI-GMP PHOSPHODIESTERASE PDEF"/>
    <property type="match status" value="1"/>
</dbReference>
<dbReference type="Proteomes" id="UP001149400">
    <property type="component" value="Unassembled WGS sequence"/>
</dbReference>
<comment type="caution">
    <text evidence="2">The sequence shown here is derived from an EMBL/GenBank/DDBJ whole genome shotgun (WGS) entry which is preliminary data.</text>
</comment>
<evidence type="ECO:0000313" key="2">
    <source>
        <dbReference type="EMBL" id="MDD1792860.1"/>
    </source>
</evidence>
<feature type="domain" description="EAL" evidence="1">
    <location>
        <begin position="1"/>
        <end position="202"/>
    </location>
</feature>
<dbReference type="InterPro" id="IPR050706">
    <property type="entry name" value="Cyclic-di-GMP_PDE-like"/>
</dbReference>
<proteinExistence type="predicted"/>
<keyword evidence="3" id="KW-1185">Reference proteome</keyword>
<name>A0ABT5QXV6_9GAMM</name>
<evidence type="ECO:0000259" key="1">
    <source>
        <dbReference type="PROSITE" id="PS50883"/>
    </source>
</evidence>
<dbReference type="Pfam" id="PF00563">
    <property type="entry name" value="EAL"/>
    <property type="match status" value="1"/>
</dbReference>
<evidence type="ECO:0000313" key="3">
    <source>
        <dbReference type="Proteomes" id="UP001149400"/>
    </source>
</evidence>
<accession>A0ABT5QXV6</accession>
<gene>
    <name evidence="2" type="ORF">LRP50_06955</name>
</gene>
<dbReference type="InterPro" id="IPR001633">
    <property type="entry name" value="EAL_dom"/>
</dbReference>
<dbReference type="Gene3D" id="3.20.20.450">
    <property type="entry name" value="EAL domain"/>
    <property type="match status" value="1"/>
</dbReference>
<dbReference type="EMBL" id="JAJUBC010000006">
    <property type="protein sequence ID" value="MDD1792860.1"/>
    <property type="molecule type" value="Genomic_DNA"/>
</dbReference>
<dbReference type="SMART" id="SM00052">
    <property type="entry name" value="EAL"/>
    <property type="match status" value="1"/>
</dbReference>
<dbReference type="PROSITE" id="PS50883">
    <property type="entry name" value="EAL"/>
    <property type="match status" value="1"/>
</dbReference>
<dbReference type="SUPFAM" id="SSF141868">
    <property type="entry name" value="EAL domain-like"/>
    <property type="match status" value="1"/>
</dbReference>
<organism evidence="2 3">
    <name type="scientific">Enterovibrio gelatinilyticus</name>
    <dbReference type="NCBI Taxonomy" id="2899819"/>
    <lineage>
        <taxon>Bacteria</taxon>
        <taxon>Pseudomonadati</taxon>
        <taxon>Pseudomonadota</taxon>
        <taxon>Gammaproteobacteria</taxon>
        <taxon>Vibrionales</taxon>
        <taxon>Vibrionaceae</taxon>
        <taxon>Enterovibrio</taxon>
    </lineage>
</organism>
<dbReference type="InterPro" id="IPR035919">
    <property type="entry name" value="EAL_sf"/>
</dbReference>
<dbReference type="PANTHER" id="PTHR33121:SF76">
    <property type="entry name" value="SIGNALING PROTEIN"/>
    <property type="match status" value="1"/>
</dbReference>
<protein>
    <submittedName>
        <fullName evidence="2">EAL domain-containing protein</fullName>
    </submittedName>
</protein>
<sequence length="202" mass="23091">MSLNLARQAIYDAQKHLVAYEFLFRDGLRDAFPCIDAHIATQSILDDLFLEGNLTDEAISNGLPCFVNFCYNSLLSDIALQYPAQNLVIEVLEDCTADNALYEKLVDLKAKGYRIALDDFIPSNDWIPFLALADIIKIDFRALSLDSITQFVQDYGEAFNFQLLAEKIETQEEYQFARKLGFDLFQGYQLSKPERLEYPFVA</sequence>